<evidence type="ECO:0000313" key="1">
    <source>
        <dbReference type="EMBL" id="KAI3692589.1"/>
    </source>
</evidence>
<sequence>MNMPSRDNVATGGNVNRVSFIELVKRGSQEKEGGNEQKSQVAEGGRSLEEKESEEEKSKSEMEANSPEQQPEKTTTFGDSLSKTLEEQQGDEETFVINRNGYSLKPKENVWVPNVQPSDTMMEEYDDFTKRDRVK</sequence>
<name>A0ACB8Z5R6_ARCLA</name>
<protein>
    <submittedName>
        <fullName evidence="1">Uncharacterized protein</fullName>
    </submittedName>
</protein>
<reference evidence="2" key="1">
    <citation type="journal article" date="2022" name="Mol. Ecol. Resour.">
        <title>The genomes of chicory, endive, great burdock and yacon provide insights into Asteraceae palaeo-polyploidization history and plant inulin production.</title>
        <authorList>
            <person name="Fan W."/>
            <person name="Wang S."/>
            <person name="Wang H."/>
            <person name="Wang A."/>
            <person name="Jiang F."/>
            <person name="Liu H."/>
            <person name="Zhao H."/>
            <person name="Xu D."/>
            <person name="Zhang Y."/>
        </authorList>
    </citation>
    <scope>NUCLEOTIDE SEQUENCE [LARGE SCALE GENOMIC DNA]</scope>
    <source>
        <strain evidence="2">cv. Niubang</strain>
    </source>
</reference>
<dbReference type="Proteomes" id="UP001055879">
    <property type="component" value="Linkage Group LG11"/>
</dbReference>
<accession>A0ACB8Z5R6</accession>
<evidence type="ECO:0000313" key="2">
    <source>
        <dbReference type="Proteomes" id="UP001055879"/>
    </source>
</evidence>
<gene>
    <name evidence="1" type="ORF">L6452_32407</name>
</gene>
<proteinExistence type="predicted"/>
<comment type="caution">
    <text evidence="1">The sequence shown here is derived from an EMBL/GenBank/DDBJ whole genome shotgun (WGS) entry which is preliminary data.</text>
</comment>
<reference evidence="1 2" key="2">
    <citation type="journal article" date="2022" name="Mol. Ecol. Resour.">
        <title>The genomes of chicory, endive, great burdock and yacon provide insights into Asteraceae paleo-polyploidization history and plant inulin production.</title>
        <authorList>
            <person name="Fan W."/>
            <person name="Wang S."/>
            <person name="Wang H."/>
            <person name="Wang A."/>
            <person name="Jiang F."/>
            <person name="Liu H."/>
            <person name="Zhao H."/>
            <person name="Xu D."/>
            <person name="Zhang Y."/>
        </authorList>
    </citation>
    <scope>NUCLEOTIDE SEQUENCE [LARGE SCALE GENOMIC DNA]</scope>
    <source>
        <strain evidence="2">cv. Niubang</strain>
    </source>
</reference>
<dbReference type="EMBL" id="CM042057">
    <property type="protein sequence ID" value="KAI3692589.1"/>
    <property type="molecule type" value="Genomic_DNA"/>
</dbReference>
<keyword evidence="2" id="KW-1185">Reference proteome</keyword>
<organism evidence="1 2">
    <name type="scientific">Arctium lappa</name>
    <name type="common">Greater burdock</name>
    <name type="synonym">Lappa major</name>
    <dbReference type="NCBI Taxonomy" id="4217"/>
    <lineage>
        <taxon>Eukaryota</taxon>
        <taxon>Viridiplantae</taxon>
        <taxon>Streptophyta</taxon>
        <taxon>Embryophyta</taxon>
        <taxon>Tracheophyta</taxon>
        <taxon>Spermatophyta</taxon>
        <taxon>Magnoliopsida</taxon>
        <taxon>eudicotyledons</taxon>
        <taxon>Gunneridae</taxon>
        <taxon>Pentapetalae</taxon>
        <taxon>asterids</taxon>
        <taxon>campanulids</taxon>
        <taxon>Asterales</taxon>
        <taxon>Asteraceae</taxon>
        <taxon>Carduoideae</taxon>
        <taxon>Cardueae</taxon>
        <taxon>Arctiinae</taxon>
        <taxon>Arctium</taxon>
    </lineage>
</organism>